<feature type="DNA-binding region" description="H-T-H motif" evidence="2">
    <location>
        <begin position="27"/>
        <end position="46"/>
    </location>
</feature>
<sequence>MELLHRKERIILTTIEVIDEYGIQGFSTREIARRQGVSESTIFKHFSSKNELILAVLNHYSQYDHDIIQSTELKKIKGVEAITYLVGAYATYYENYPAITAITQVYDTLNINPELAGKIKEIFTTRIDAIEKLVCEAQEEGTISSDIDAEKLAITIISSFRTICLKWRMEGYSFSLKEYILSTLKMLLDVFTKNPEN</sequence>
<dbReference type="InterPro" id="IPR013570">
    <property type="entry name" value="Tscrpt_reg_YsiA_C"/>
</dbReference>
<dbReference type="InterPro" id="IPR009057">
    <property type="entry name" value="Homeodomain-like_sf"/>
</dbReference>
<dbReference type="PROSITE" id="PS50977">
    <property type="entry name" value="HTH_TETR_2"/>
    <property type="match status" value="1"/>
</dbReference>
<dbReference type="InterPro" id="IPR036271">
    <property type="entry name" value="Tet_transcr_reg_TetR-rel_C_sf"/>
</dbReference>
<keyword evidence="5" id="KW-1185">Reference proteome</keyword>
<reference evidence="4 5" key="1">
    <citation type="submission" date="2014-10" db="EMBL/GenBank/DDBJ databases">
        <title>Genome sequence of Clostridium aceticum DSM 1496.</title>
        <authorList>
            <person name="Poehlein A."/>
            <person name="Schiel-Bengelsdorf B."/>
            <person name="Gottschalk G."/>
            <person name="Duerre P."/>
            <person name="Daniel R."/>
        </authorList>
    </citation>
    <scope>NUCLEOTIDE SEQUENCE [LARGE SCALE GENOMIC DNA]</scope>
    <source>
        <strain evidence="4 5">DSM 1496</strain>
    </source>
</reference>
<dbReference type="GO" id="GO:0003677">
    <property type="term" value="F:DNA binding"/>
    <property type="evidence" value="ECO:0007669"/>
    <property type="project" value="UniProtKB-UniRule"/>
</dbReference>
<dbReference type="Pfam" id="PF08359">
    <property type="entry name" value="TetR_C_4"/>
    <property type="match status" value="1"/>
</dbReference>
<dbReference type="SUPFAM" id="SSF46689">
    <property type="entry name" value="Homeodomain-like"/>
    <property type="match status" value="1"/>
</dbReference>
<proteinExistence type="predicted"/>
<dbReference type="InterPro" id="IPR050109">
    <property type="entry name" value="HTH-type_TetR-like_transc_reg"/>
</dbReference>
<keyword evidence="1 2" id="KW-0238">DNA-binding</keyword>
<evidence type="ECO:0000313" key="4">
    <source>
        <dbReference type="EMBL" id="AKL96902.1"/>
    </source>
</evidence>
<dbReference type="KEGG" id="cace:CACET_c34590"/>
<protein>
    <submittedName>
        <fullName evidence="4">Transcriptional regulator TetR family</fullName>
    </submittedName>
</protein>
<dbReference type="AlphaFoldDB" id="A0A0G3WG54"/>
<dbReference type="PRINTS" id="PR00455">
    <property type="entry name" value="HTHTETR"/>
</dbReference>
<evidence type="ECO:0000313" key="5">
    <source>
        <dbReference type="Proteomes" id="UP000035704"/>
    </source>
</evidence>
<dbReference type="PANTHER" id="PTHR30328">
    <property type="entry name" value="TRANSCRIPTIONAL REPRESSOR"/>
    <property type="match status" value="1"/>
</dbReference>
<dbReference type="Gene3D" id="1.10.357.10">
    <property type="entry name" value="Tetracycline Repressor, domain 2"/>
    <property type="match status" value="1"/>
</dbReference>
<dbReference type="RefSeq" id="WP_082058151.1">
    <property type="nucleotide sequence ID" value="NZ_CP009687.1"/>
</dbReference>
<dbReference type="Pfam" id="PF00440">
    <property type="entry name" value="TetR_N"/>
    <property type="match status" value="1"/>
</dbReference>
<dbReference type="STRING" id="84022.CACET_c34590"/>
<evidence type="ECO:0000259" key="3">
    <source>
        <dbReference type="PROSITE" id="PS50977"/>
    </source>
</evidence>
<dbReference type="EMBL" id="CP009687">
    <property type="protein sequence ID" value="AKL96902.1"/>
    <property type="molecule type" value="Genomic_DNA"/>
</dbReference>
<dbReference type="SUPFAM" id="SSF48498">
    <property type="entry name" value="Tetracyclin repressor-like, C-terminal domain"/>
    <property type="match status" value="1"/>
</dbReference>
<accession>A0A0G3WG54</accession>
<dbReference type="Proteomes" id="UP000035704">
    <property type="component" value="Chromosome"/>
</dbReference>
<evidence type="ECO:0000256" key="1">
    <source>
        <dbReference type="ARBA" id="ARBA00023125"/>
    </source>
</evidence>
<dbReference type="GO" id="GO:0006355">
    <property type="term" value="P:regulation of DNA-templated transcription"/>
    <property type="evidence" value="ECO:0007669"/>
    <property type="project" value="UniProtKB-ARBA"/>
</dbReference>
<gene>
    <name evidence="4" type="ORF">CACET_c34590</name>
</gene>
<dbReference type="InterPro" id="IPR001647">
    <property type="entry name" value="HTH_TetR"/>
</dbReference>
<feature type="domain" description="HTH tetR-type" evidence="3">
    <location>
        <begin position="4"/>
        <end position="64"/>
    </location>
</feature>
<evidence type="ECO:0000256" key="2">
    <source>
        <dbReference type="PROSITE-ProRule" id="PRU00335"/>
    </source>
</evidence>
<organism evidence="4 5">
    <name type="scientific">Clostridium aceticum</name>
    <dbReference type="NCBI Taxonomy" id="84022"/>
    <lineage>
        <taxon>Bacteria</taxon>
        <taxon>Bacillati</taxon>
        <taxon>Bacillota</taxon>
        <taxon>Clostridia</taxon>
        <taxon>Eubacteriales</taxon>
        <taxon>Clostridiaceae</taxon>
        <taxon>Clostridium</taxon>
    </lineage>
</organism>
<dbReference type="PATRIC" id="fig|84022.6.peg.3540"/>
<dbReference type="PANTHER" id="PTHR30328:SF54">
    <property type="entry name" value="HTH-TYPE TRANSCRIPTIONAL REPRESSOR SCO4008"/>
    <property type="match status" value="1"/>
</dbReference>
<dbReference type="OrthoDB" id="13453at2"/>
<name>A0A0G3WG54_9CLOT</name>
<dbReference type="Gene3D" id="1.10.10.60">
    <property type="entry name" value="Homeodomain-like"/>
    <property type="match status" value="1"/>
</dbReference>